<keyword evidence="9" id="KW-1185">Reference proteome</keyword>
<accession>A0A813FAQ7</accession>
<evidence type="ECO:0000313" key="8">
    <source>
        <dbReference type="EMBL" id="CAE8678509.1"/>
    </source>
</evidence>
<reference evidence="6" key="1">
    <citation type="submission" date="2021-02" db="EMBL/GenBank/DDBJ databases">
        <authorList>
            <person name="Dougan E. K."/>
            <person name="Rhodes N."/>
            <person name="Thang M."/>
            <person name="Chan C."/>
        </authorList>
    </citation>
    <scope>NUCLEOTIDE SEQUENCE</scope>
</reference>
<dbReference type="AlphaFoldDB" id="A0A813FAQ7"/>
<dbReference type="GO" id="GO:0004497">
    <property type="term" value="F:monooxygenase activity"/>
    <property type="evidence" value="ECO:0007669"/>
    <property type="project" value="UniProtKB-KW"/>
</dbReference>
<feature type="region of interest" description="Disordered" evidence="5">
    <location>
        <begin position="1"/>
        <end position="28"/>
    </location>
</feature>
<dbReference type="EMBL" id="CAJNNW010025693">
    <property type="protein sequence ID" value="CAE8678509.1"/>
    <property type="molecule type" value="Genomic_DNA"/>
</dbReference>
<dbReference type="PANTHER" id="PTHR46972">
    <property type="entry name" value="MONOOXYGENASE ASQM-RELATED"/>
    <property type="match status" value="1"/>
</dbReference>
<protein>
    <recommendedName>
        <fullName evidence="10">FAD-binding domain-containing protein</fullName>
    </recommendedName>
</protein>
<organism evidence="6 9">
    <name type="scientific">Polarella glacialis</name>
    <name type="common">Dinoflagellate</name>
    <dbReference type="NCBI Taxonomy" id="89957"/>
    <lineage>
        <taxon>Eukaryota</taxon>
        <taxon>Sar</taxon>
        <taxon>Alveolata</taxon>
        <taxon>Dinophyceae</taxon>
        <taxon>Suessiales</taxon>
        <taxon>Suessiaceae</taxon>
        <taxon>Polarella</taxon>
    </lineage>
</organism>
<dbReference type="EMBL" id="CAJNNV010021793">
    <property type="protein sequence ID" value="CAE8607496.1"/>
    <property type="molecule type" value="Genomic_DNA"/>
</dbReference>
<comment type="caution">
    <text evidence="6">The sequence shown here is derived from an EMBL/GenBank/DDBJ whole genome shotgun (WGS) entry which is preliminary data.</text>
</comment>
<dbReference type="PANTHER" id="PTHR46972:SF1">
    <property type="entry name" value="FAD DEPENDENT OXIDOREDUCTASE DOMAIN-CONTAINING PROTEIN"/>
    <property type="match status" value="1"/>
</dbReference>
<keyword evidence="2" id="KW-0274">FAD</keyword>
<proteinExistence type="predicted"/>
<dbReference type="Proteomes" id="UP000654075">
    <property type="component" value="Unassembled WGS sequence"/>
</dbReference>
<gene>
    <name evidence="6" type="ORF">PGLA1383_LOCUS25428</name>
    <name evidence="7" type="ORF">PGLA1383_LOCUS37495</name>
    <name evidence="8" type="ORF">PGLA2088_LOCUS20842</name>
</gene>
<evidence type="ECO:0000256" key="3">
    <source>
        <dbReference type="ARBA" id="ARBA00023002"/>
    </source>
</evidence>
<dbReference type="Proteomes" id="UP000626109">
    <property type="component" value="Unassembled WGS sequence"/>
</dbReference>
<dbReference type="InterPro" id="IPR036188">
    <property type="entry name" value="FAD/NAD-bd_sf"/>
</dbReference>
<keyword evidence="3" id="KW-0560">Oxidoreductase</keyword>
<dbReference type="SUPFAM" id="SSF51905">
    <property type="entry name" value="FAD/NAD(P)-binding domain"/>
    <property type="match status" value="1"/>
</dbReference>
<evidence type="ECO:0000256" key="2">
    <source>
        <dbReference type="ARBA" id="ARBA00022827"/>
    </source>
</evidence>
<evidence type="ECO:0000313" key="7">
    <source>
        <dbReference type="EMBL" id="CAE8619922.1"/>
    </source>
</evidence>
<evidence type="ECO:0008006" key="10">
    <source>
        <dbReference type="Google" id="ProtNLM"/>
    </source>
</evidence>
<dbReference type="Gene3D" id="3.50.50.60">
    <property type="entry name" value="FAD/NAD(P)-binding domain"/>
    <property type="match status" value="2"/>
</dbReference>
<feature type="compositionally biased region" description="Basic and acidic residues" evidence="5">
    <location>
        <begin position="1"/>
        <end position="10"/>
    </location>
</feature>
<name>A0A813FAQ7_POLGL</name>
<evidence type="ECO:0000313" key="6">
    <source>
        <dbReference type="EMBL" id="CAE8607496.1"/>
    </source>
</evidence>
<evidence type="ECO:0000256" key="5">
    <source>
        <dbReference type="SAM" id="MobiDB-lite"/>
    </source>
</evidence>
<evidence type="ECO:0000256" key="1">
    <source>
        <dbReference type="ARBA" id="ARBA00022630"/>
    </source>
</evidence>
<keyword evidence="1" id="KW-0285">Flavoprotein</keyword>
<sequence>MARGEGESRSRSPPPRSSSRWGQGPQGSEALNNGAAVAVVGAGLAGLALARALQTQSTPGVGPPRIAVTVFEGKAVLESPLRTLTLWDGAGAIRRLGLWGEWLAIRDEYRLVDEAPGVYGEPQAGVYCLGVYCPGGRSWRSSDEAPSDGAAASCQVELQEGTLPQAAGELQAEDAGTAMRDALLAMLARSLLPGTLQMGCVLAGFREGPDGRLSCELEDGTIAGPFDLVVGADGLLSKVRTLANERRHRHLRARLLLLGDSQRCFGREWDAGLPRIRAGGNKALEDAVALAEQLLEVFSRRSEGGPLTVCPEHAAYTHSAELALSWAAWVRHSARELGGCRRRALKSHDELFGPSQGEEGSSAL</sequence>
<dbReference type="EMBL" id="CAJNNV010027256">
    <property type="protein sequence ID" value="CAE8619922.1"/>
    <property type="molecule type" value="Genomic_DNA"/>
</dbReference>
<evidence type="ECO:0000313" key="9">
    <source>
        <dbReference type="Proteomes" id="UP000654075"/>
    </source>
</evidence>
<dbReference type="PRINTS" id="PR00420">
    <property type="entry name" value="RNGMNOXGNASE"/>
</dbReference>
<evidence type="ECO:0000256" key="4">
    <source>
        <dbReference type="ARBA" id="ARBA00023033"/>
    </source>
</evidence>
<keyword evidence="4" id="KW-0503">Monooxygenase</keyword>
<dbReference type="OrthoDB" id="655030at2759"/>